<protein>
    <submittedName>
        <fullName evidence="1">Uncharacterized protein</fullName>
    </submittedName>
</protein>
<gene>
    <name evidence="1" type="ORF">QCA50_003156</name>
</gene>
<proteinExistence type="predicted"/>
<keyword evidence="2" id="KW-1185">Reference proteome</keyword>
<dbReference type="EMBL" id="JASBNA010000003">
    <property type="protein sequence ID" value="KAK7693587.1"/>
    <property type="molecule type" value="Genomic_DNA"/>
</dbReference>
<dbReference type="AlphaFoldDB" id="A0AAW0GNX2"/>
<comment type="caution">
    <text evidence="1">The sequence shown here is derived from an EMBL/GenBank/DDBJ whole genome shotgun (WGS) entry which is preliminary data.</text>
</comment>
<dbReference type="Proteomes" id="UP001385951">
    <property type="component" value="Unassembled WGS sequence"/>
</dbReference>
<evidence type="ECO:0000313" key="2">
    <source>
        <dbReference type="Proteomes" id="UP001385951"/>
    </source>
</evidence>
<organism evidence="1 2">
    <name type="scientific">Cerrena zonata</name>
    <dbReference type="NCBI Taxonomy" id="2478898"/>
    <lineage>
        <taxon>Eukaryota</taxon>
        <taxon>Fungi</taxon>
        <taxon>Dikarya</taxon>
        <taxon>Basidiomycota</taxon>
        <taxon>Agaricomycotina</taxon>
        <taxon>Agaricomycetes</taxon>
        <taxon>Polyporales</taxon>
        <taxon>Cerrenaceae</taxon>
        <taxon>Cerrena</taxon>
    </lineage>
</organism>
<reference evidence="1 2" key="1">
    <citation type="submission" date="2022-09" db="EMBL/GenBank/DDBJ databases">
        <authorList>
            <person name="Palmer J.M."/>
        </authorList>
    </citation>
    <scope>NUCLEOTIDE SEQUENCE [LARGE SCALE GENOMIC DNA]</scope>
    <source>
        <strain evidence="1 2">DSM 7382</strain>
    </source>
</reference>
<accession>A0AAW0GNX2</accession>
<sequence>MPPRRIFAIASTPTSYFSSGYFHFTQISEDRWICCRTVIPSQPLTSDNGYEVPVIFHMLAYINPYECFLTRRGDGPYFGQEASNNFRGCMASCWLSPCNSPQSRRDWRRMQRNIFTLRAHTAAELRIPFIFRPSPVQYLWSMQVGGDYYEGQEP</sequence>
<evidence type="ECO:0000313" key="1">
    <source>
        <dbReference type="EMBL" id="KAK7693587.1"/>
    </source>
</evidence>
<name>A0AAW0GNX2_9APHY</name>